<organism evidence="1 2">
    <name type="scientific">Panicum miliaceum</name>
    <name type="common">Proso millet</name>
    <name type="synonym">Broomcorn millet</name>
    <dbReference type="NCBI Taxonomy" id="4540"/>
    <lineage>
        <taxon>Eukaryota</taxon>
        <taxon>Viridiplantae</taxon>
        <taxon>Streptophyta</taxon>
        <taxon>Embryophyta</taxon>
        <taxon>Tracheophyta</taxon>
        <taxon>Spermatophyta</taxon>
        <taxon>Magnoliopsida</taxon>
        <taxon>Liliopsida</taxon>
        <taxon>Poales</taxon>
        <taxon>Poaceae</taxon>
        <taxon>PACMAD clade</taxon>
        <taxon>Panicoideae</taxon>
        <taxon>Panicodae</taxon>
        <taxon>Paniceae</taxon>
        <taxon>Panicinae</taxon>
        <taxon>Panicum</taxon>
        <taxon>Panicum sect. Panicum</taxon>
    </lineage>
</organism>
<sequence>MRVFINYDVLLHMYQCCPDFVELKVSALYVDEEMASVICNSLPQLKKLEIPSSDMSTSAIITFLDCLEEFEYLDISGYETSAISSIVLEKASRLSRSFSGTPKFELGEFVDCSNCGEHNINPGEHCKCMMDHKVMDWLVGPA</sequence>
<dbReference type="InterPro" id="IPR032675">
    <property type="entry name" value="LRR_dom_sf"/>
</dbReference>
<keyword evidence="2" id="KW-1185">Reference proteome</keyword>
<reference evidence="2" key="1">
    <citation type="journal article" date="2019" name="Nat. Commun.">
        <title>The genome of broomcorn millet.</title>
        <authorList>
            <person name="Zou C."/>
            <person name="Miki D."/>
            <person name="Li D."/>
            <person name="Tang Q."/>
            <person name="Xiao L."/>
            <person name="Rajput S."/>
            <person name="Deng P."/>
            <person name="Jia W."/>
            <person name="Huang R."/>
            <person name="Zhang M."/>
            <person name="Sun Y."/>
            <person name="Hu J."/>
            <person name="Fu X."/>
            <person name="Schnable P.S."/>
            <person name="Li F."/>
            <person name="Zhang H."/>
            <person name="Feng B."/>
            <person name="Zhu X."/>
            <person name="Liu R."/>
            <person name="Schnable J.C."/>
            <person name="Zhu J.-K."/>
            <person name="Zhang H."/>
        </authorList>
    </citation>
    <scope>NUCLEOTIDE SEQUENCE [LARGE SCALE GENOMIC DNA]</scope>
</reference>
<evidence type="ECO:0000313" key="2">
    <source>
        <dbReference type="Proteomes" id="UP000275267"/>
    </source>
</evidence>
<accession>A0A3L6PHG3</accession>
<dbReference type="Gene3D" id="3.80.10.10">
    <property type="entry name" value="Ribonuclease Inhibitor"/>
    <property type="match status" value="1"/>
</dbReference>
<dbReference type="SUPFAM" id="SSF52047">
    <property type="entry name" value="RNI-like"/>
    <property type="match status" value="1"/>
</dbReference>
<dbReference type="AlphaFoldDB" id="A0A3L6PHG3"/>
<dbReference type="Proteomes" id="UP000275267">
    <property type="component" value="Unassembled WGS sequence"/>
</dbReference>
<dbReference type="OrthoDB" id="1108417at2759"/>
<gene>
    <name evidence="1" type="ORF">C2845_PM18G04580</name>
</gene>
<name>A0A3L6PHG3_PANMI</name>
<protein>
    <submittedName>
        <fullName evidence="1">F-box/LRR-repeat protein</fullName>
    </submittedName>
</protein>
<proteinExistence type="predicted"/>
<dbReference type="EMBL" id="PQIB02000017">
    <property type="protein sequence ID" value="RLM58221.1"/>
    <property type="molecule type" value="Genomic_DNA"/>
</dbReference>
<comment type="caution">
    <text evidence="1">The sequence shown here is derived from an EMBL/GenBank/DDBJ whole genome shotgun (WGS) entry which is preliminary data.</text>
</comment>
<evidence type="ECO:0000313" key="1">
    <source>
        <dbReference type="EMBL" id="RLM58221.1"/>
    </source>
</evidence>